<dbReference type="AlphaFoldDB" id="A0A914P9Z6"/>
<accession>A0A914P9Z6</accession>
<organism evidence="2 3">
    <name type="scientific">Panagrolaimus davidi</name>
    <dbReference type="NCBI Taxonomy" id="227884"/>
    <lineage>
        <taxon>Eukaryota</taxon>
        <taxon>Metazoa</taxon>
        <taxon>Ecdysozoa</taxon>
        <taxon>Nematoda</taxon>
        <taxon>Chromadorea</taxon>
        <taxon>Rhabditida</taxon>
        <taxon>Tylenchina</taxon>
        <taxon>Panagrolaimomorpha</taxon>
        <taxon>Panagrolaimoidea</taxon>
        <taxon>Panagrolaimidae</taxon>
        <taxon>Panagrolaimus</taxon>
    </lineage>
</organism>
<protein>
    <submittedName>
        <fullName evidence="3">Uncharacterized protein</fullName>
    </submittedName>
</protein>
<evidence type="ECO:0000313" key="2">
    <source>
        <dbReference type="Proteomes" id="UP000887578"/>
    </source>
</evidence>
<dbReference type="WBParaSite" id="PDA_v2.g14351.t1">
    <property type="protein sequence ID" value="PDA_v2.g14351.t1"/>
    <property type="gene ID" value="PDA_v2.g14351"/>
</dbReference>
<feature type="region of interest" description="Disordered" evidence="1">
    <location>
        <begin position="78"/>
        <end position="102"/>
    </location>
</feature>
<sequence>MSDQQDNESKTSTSSSSLSSLEQSNPSMASLTQNPPAIANFDPRTLDPAALSFITAIITAVASANTLSLHQILASAPPHLQSSSPPSAHNTTNSSDPSTQQNLLSSLNLSTASSNPTTDSSPNSSFLLPYIIPKPFGTTKKRINRGRAFKAHKGIYNVVIDGQIRSADNIIDALRTELIRKQSELPPIIVEGENICEKLSLTIDLLPHLNNPSHCGAVVAGHIFPRDFFIDHILRDVEGNVKAAKGFINHSNREPLSREASKLFFDVLYHFGGVIIEPDMLESWMWVARKGVNDRGNTSKSGRGVRYFVRADYVPILQNDLWAPEKSQE</sequence>
<feature type="compositionally biased region" description="Polar residues" evidence="1">
    <location>
        <begin position="80"/>
        <end position="96"/>
    </location>
</feature>
<reference evidence="3" key="1">
    <citation type="submission" date="2022-11" db="UniProtKB">
        <authorList>
            <consortium name="WormBaseParasite"/>
        </authorList>
    </citation>
    <scope>IDENTIFICATION</scope>
</reference>
<evidence type="ECO:0000313" key="3">
    <source>
        <dbReference type="WBParaSite" id="PDA_v2.g14351.t1"/>
    </source>
</evidence>
<proteinExistence type="predicted"/>
<dbReference type="Proteomes" id="UP000887578">
    <property type="component" value="Unplaced"/>
</dbReference>
<evidence type="ECO:0000256" key="1">
    <source>
        <dbReference type="SAM" id="MobiDB-lite"/>
    </source>
</evidence>
<keyword evidence="2" id="KW-1185">Reference proteome</keyword>
<feature type="compositionally biased region" description="Low complexity" evidence="1">
    <location>
        <begin position="10"/>
        <end position="27"/>
    </location>
</feature>
<name>A0A914P9Z6_9BILA</name>
<feature type="region of interest" description="Disordered" evidence="1">
    <location>
        <begin position="1"/>
        <end position="36"/>
    </location>
</feature>